<accession>A0A0C2JLW5</accession>
<keyword evidence="2" id="KW-1185">Reference proteome</keyword>
<dbReference type="AlphaFoldDB" id="A0A0C2JLW5"/>
<organism evidence="1 2">
    <name type="scientific">Thelohanellus kitauei</name>
    <name type="common">Myxosporean</name>
    <dbReference type="NCBI Taxonomy" id="669202"/>
    <lineage>
        <taxon>Eukaryota</taxon>
        <taxon>Metazoa</taxon>
        <taxon>Cnidaria</taxon>
        <taxon>Myxozoa</taxon>
        <taxon>Myxosporea</taxon>
        <taxon>Bivalvulida</taxon>
        <taxon>Platysporina</taxon>
        <taxon>Myxobolidae</taxon>
        <taxon>Thelohanellus</taxon>
    </lineage>
</organism>
<dbReference type="EMBL" id="JWZT01002083">
    <property type="protein sequence ID" value="KII70368.1"/>
    <property type="molecule type" value="Genomic_DNA"/>
</dbReference>
<reference evidence="1 2" key="1">
    <citation type="journal article" date="2014" name="Genome Biol. Evol.">
        <title>The genome of the myxosporean Thelohanellus kitauei shows adaptations to nutrient acquisition within its fish host.</title>
        <authorList>
            <person name="Yang Y."/>
            <person name="Xiong J."/>
            <person name="Zhou Z."/>
            <person name="Huo F."/>
            <person name="Miao W."/>
            <person name="Ran C."/>
            <person name="Liu Y."/>
            <person name="Zhang J."/>
            <person name="Feng J."/>
            <person name="Wang M."/>
            <person name="Wang M."/>
            <person name="Wang L."/>
            <person name="Yao B."/>
        </authorList>
    </citation>
    <scope>NUCLEOTIDE SEQUENCE [LARGE SCALE GENOMIC DNA]</scope>
    <source>
        <strain evidence="1">Wuqing</strain>
    </source>
</reference>
<dbReference type="Proteomes" id="UP000031668">
    <property type="component" value="Unassembled WGS sequence"/>
</dbReference>
<proteinExistence type="predicted"/>
<sequence length="126" mass="14390">MKTFGNIVSAITPTGAAECSMKLVGYHLKHRSRYRVGKSDLDKTFGNFFLSSRFFYVYNKGFFSYFSQTMIKLKTPERYKKLFLTKAPNVEEVVNTASKVINSTKIAPEESFTYSPKIDKLTPIFG</sequence>
<comment type="caution">
    <text evidence="1">The sequence shown here is derived from an EMBL/GenBank/DDBJ whole genome shotgun (WGS) entry which is preliminary data.</text>
</comment>
<gene>
    <name evidence="1" type="ORF">RF11_00150</name>
</gene>
<evidence type="ECO:0000313" key="2">
    <source>
        <dbReference type="Proteomes" id="UP000031668"/>
    </source>
</evidence>
<name>A0A0C2JLW5_THEKT</name>
<evidence type="ECO:0000313" key="1">
    <source>
        <dbReference type="EMBL" id="KII70368.1"/>
    </source>
</evidence>
<protein>
    <submittedName>
        <fullName evidence="1">Uncharacterized protein</fullName>
    </submittedName>
</protein>